<dbReference type="AlphaFoldDB" id="A0A2I4AID3"/>
<reference evidence="9 10" key="1">
    <citation type="submission" date="2025-04" db="UniProtKB">
        <authorList>
            <consortium name="RefSeq"/>
        </authorList>
    </citation>
    <scope>IDENTIFICATION</scope>
</reference>
<dbReference type="GO" id="GO:0045732">
    <property type="term" value="P:positive regulation of protein catabolic process"/>
    <property type="evidence" value="ECO:0007669"/>
    <property type="project" value="TreeGrafter"/>
</dbReference>
<dbReference type="Pfam" id="PF12796">
    <property type="entry name" value="Ank_2"/>
    <property type="match status" value="2"/>
</dbReference>
<evidence type="ECO:0000256" key="6">
    <source>
        <dbReference type="PROSITE-ProRule" id="PRU00023"/>
    </source>
</evidence>
<gene>
    <name evidence="9" type="primary">LOC106511081</name>
    <name evidence="10" type="synonym">LOC106529685</name>
</gene>
<evidence type="ECO:0000256" key="3">
    <source>
        <dbReference type="ARBA" id="ARBA00022737"/>
    </source>
</evidence>
<feature type="repeat" description="ANK" evidence="6">
    <location>
        <begin position="100"/>
        <end position="132"/>
    </location>
</feature>
<feature type="repeat" description="ANK" evidence="6">
    <location>
        <begin position="34"/>
        <end position="66"/>
    </location>
</feature>
<dbReference type="SUPFAM" id="SSF48403">
    <property type="entry name" value="Ankyrin repeat"/>
    <property type="match status" value="1"/>
</dbReference>
<comment type="similarity">
    <text evidence="2">Belongs to the ankyrin SOCS box (ASB) family.</text>
</comment>
<dbReference type="PROSITE" id="PS50225">
    <property type="entry name" value="SOCS"/>
    <property type="match status" value="1"/>
</dbReference>
<keyword evidence="4" id="KW-0833">Ubl conjugation pathway</keyword>
<dbReference type="UniPathway" id="UPA00143"/>
<dbReference type="STRING" id="52670.A0A2I4AID3"/>
<dbReference type="KEGG" id="alim:106511081"/>
<dbReference type="GO" id="GO:0016567">
    <property type="term" value="P:protein ubiquitination"/>
    <property type="evidence" value="ECO:0007669"/>
    <property type="project" value="UniProtKB-UniPathway"/>
</dbReference>
<accession>A0A2I4AID3</accession>
<dbReference type="SUPFAM" id="SSF158235">
    <property type="entry name" value="SOCS box-like"/>
    <property type="match status" value="1"/>
</dbReference>
<feature type="repeat" description="ANK" evidence="6">
    <location>
        <begin position="198"/>
        <end position="230"/>
    </location>
</feature>
<name>A0A2I4AID3_AUSLI</name>
<dbReference type="SMART" id="SM00969">
    <property type="entry name" value="SOCS_box"/>
    <property type="match status" value="1"/>
</dbReference>
<protein>
    <submittedName>
        <fullName evidence="9 10">Ankyrin repeat and SOCS box protein 5-like</fullName>
    </submittedName>
</protein>
<organism evidence="8 9">
    <name type="scientific">Austrofundulus limnaeus</name>
    <name type="common">Annual killifish</name>
    <dbReference type="NCBI Taxonomy" id="52670"/>
    <lineage>
        <taxon>Eukaryota</taxon>
        <taxon>Metazoa</taxon>
        <taxon>Chordata</taxon>
        <taxon>Craniata</taxon>
        <taxon>Vertebrata</taxon>
        <taxon>Euteleostomi</taxon>
        <taxon>Actinopterygii</taxon>
        <taxon>Neopterygii</taxon>
        <taxon>Teleostei</taxon>
        <taxon>Neoteleostei</taxon>
        <taxon>Acanthomorphata</taxon>
        <taxon>Ovalentaria</taxon>
        <taxon>Atherinomorphae</taxon>
        <taxon>Cyprinodontiformes</taxon>
        <taxon>Rivulidae</taxon>
        <taxon>Austrofundulus</taxon>
    </lineage>
</organism>
<dbReference type="Proteomes" id="UP000192220">
    <property type="component" value="Unplaced"/>
</dbReference>
<dbReference type="InterPro" id="IPR036036">
    <property type="entry name" value="SOCS_box-like_dom_sf"/>
</dbReference>
<evidence type="ECO:0000256" key="4">
    <source>
        <dbReference type="ARBA" id="ARBA00022786"/>
    </source>
</evidence>
<evidence type="ECO:0000256" key="2">
    <source>
        <dbReference type="ARBA" id="ARBA00005949"/>
    </source>
</evidence>
<feature type="repeat" description="ANK" evidence="6">
    <location>
        <begin position="67"/>
        <end position="99"/>
    </location>
</feature>
<dbReference type="FunFam" id="1.25.40.20:FF:000016">
    <property type="entry name" value="Ankyrin repeat and SOCS box containing 5"/>
    <property type="match status" value="1"/>
</dbReference>
<dbReference type="InterPro" id="IPR002110">
    <property type="entry name" value="Ankyrin_rpt"/>
</dbReference>
<dbReference type="InterPro" id="IPR051573">
    <property type="entry name" value="Ankyrin-SOCS_box_domain"/>
</dbReference>
<dbReference type="GeneID" id="106511081"/>
<evidence type="ECO:0000313" key="9">
    <source>
        <dbReference type="RefSeq" id="XP_013855278.1"/>
    </source>
</evidence>
<dbReference type="GO" id="GO:0035556">
    <property type="term" value="P:intracellular signal transduction"/>
    <property type="evidence" value="ECO:0007669"/>
    <property type="project" value="InterPro"/>
</dbReference>
<evidence type="ECO:0000256" key="1">
    <source>
        <dbReference type="ARBA" id="ARBA00004906"/>
    </source>
</evidence>
<dbReference type="InterPro" id="IPR001496">
    <property type="entry name" value="SOCS_box"/>
</dbReference>
<evidence type="ECO:0000313" key="10">
    <source>
        <dbReference type="RefSeq" id="XP_013880618.1"/>
    </source>
</evidence>
<dbReference type="SMART" id="SM00248">
    <property type="entry name" value="ANK"/>
    <property type="match status" value="6"/>
</dbReference>
<sequence length="299" mass="32344">MSRKRAAEPDQLPTPSPERKRVCWGILTSQGSWADRSPLHEAASQGRLLALRTLLTQGYHANTVTMDHVTPLHEACLSGHLACVRALLAVGANVNAATIDGVTPLFNCCASGSVGCLDLLLQSGAHVRARHTHFPSALHEACRRGNSQCVDSLLSHGADPNHQVVYVGSPLYVSCVHRHTACSKVLLARGACVNLGRGDDSPLHAAVRQDGADQVSLLLNYGADVNLRDGNGQRPVDLARPGEKIQQLLAAFEVSPRSLCQLCRLQIRKVIGRDKLKLLPLLPFPSVLTQYLEQIHENN</sequence>
<dbReference type="RefSeq" id="XP_013880618.1">
    <property type="nucleotide sequence ID" value="XM_014025164.1"/>
</dbReference>
<keyword evidence="5 6" id="KW-0040">ANK repeat</keyword>
<evidence type="ECO:0000313" key="8">
    <source>
        <dbReference type="Proteomes" id="UP000192220"/>
    </source>
</evidence>
<dbReference type="RefSeq" id="XP_013855278.1">
    <property type="nucleotide sequence ID" value="XM_013999824.1"/>
</dbReference>
<keyword evidence="8" id="KW-1185">Reference proteome</keyword>
<dbReference type="KEGG" id="alim:106529685"/>
<feature type="repeat" description="ANK" evidence="6">
    <location>
        <begin position="133"/>
        <end position="161"/>
    </location>
</feature>
<evidence type="ECO:0000256" key="5">
    <source>
        <dbReference type="ARBA" id="ARBA00023043"/>
    </source>
</evidence>
<keyword evidence="3" id="KW-0677">Repeat</keyword>
<dbReference type="PROSITE" id="PS50297">
    <property type="entry name" value="ANK_REP_REGION"/>
    <property type="match status" value="3"/>
</dbReference>
<dbReference type="Gene3D" id="1.25.40.20">
    <property type="entry name" value="Ankyrin repeat-containing domain"/>
    <property type="match status" value="1"/>
</dbReference>
<dbReference type="PANTHER" id="PTHR24136:SF18">
    <property type="entry name" value="ANKYRIN REPEAT AND SOCS BOX PROTEIN 5"/>
    <property type="match status" value="1"/>
</dbReference>
<comment type="pathway">
    <text evidence="1">Protein modification; protein ubiquitination.</text>
</comment>
<feature type="domain" description="SOCS box" evidence="7">
    <location>
        <begin position="244"/>
        <end position="298"/>
    </location>
</feature>
<dbReference type="PROSITE" id="PS50088">
    <property type="entry name" value="ANK_REPEAT"/>
    <property type="match status" value="5"/>
</dbReference>
<dbReference type="Gene3D" id="1.10.750.20">
    <property type="entry name" value="SOCS box"/>
    <property type="match status" value="1"/>
</dbReference>
<dbReference type="GeneID" id="106529685"/>
<proteinExistence type="inferred from homology"/>
<dbReference type="InterPro" id="IPR036770">
    <property type="entry name" value="Ankyrin_rpt-contain_sf"/>
</dbReference>
<dbReference type="PANTHER" id="PTHR24136">
    <property type="entry name" value="SOWAH (DROSOPHILA) HOMOLOG"/>
    <property type="match status" value="1"/>
</dbReference>
<dbReference type="Pfam" id="PF07525">
    <property type="entry name" value="SOCS_box"/>
    <property type="match status" value="1"/>
</dbReference>
<dbReference type="OrthoDB" id="3246549at2759"/>
<evidence type="ECO:0000259" key="7">
    <source>
        <dbReference type="PROSITE" id="PS50225"/>
    </source>
</evidence>